<dbReference type="SMART" id="SM00028">
    <property type="entry name" value="TPR"/>
    <property type="match status" value="4"/>
</dbReference>
<feature type="domain" description="HTH cro/C1-type" evidence="1">
    <location>
        <begin position="5"/>
        <end position="73"/>
    </location>
</feature>
<dbReference type="GO" id="GO:0003677">
    <property type="term" value="F:DNA binding"/>
    <property type="evidence" value="ECO:0007669"/>
    <property type="project" value="InterPro"/>
</dbReference>
<dbReference type="KEGG" id="sfic:EIZ62_09960"/>
<dbReference type="RefSeq" id="WP_156692330.1">
    <property type="nucleotide sequence ID" value="NZ_CP034279.1"/>
</dbReference>
<dbReference type="AlphaFoldDB" id="A0A6I6F3E5"/>
<organism evidence="2 3">
    <name type="scientific">Streptomyces ficellus</name>
    <dbReference type="NCBI Taxonomy" id="1977088"/>
    <lineage>
        <taxon>Bacteria</taxon>
        <taxon>Bacillati</taxon>
        <taxon>Actinomycetota</taxon>
        <taxon>Actinomycetes</taxon>
        <taxon>Kitasatosporales</taxon>
        <taxon>Streptomycetaceae</taxon>
        <taxon>Streptomyces</taxon>
    </lineage>
</organism>
<dbReference type="SMART" id="SM00530">
    <property type="entry name" value="HTH_XRE"/>
    <property type="match status" value="1"/>
</dbReference>
<name>A0A6I6F3E5_9ACTN</name>
<dbReference type="OrthoDB" id="5184419at2"/>
<evidence type="ECO:0000259" key="1">
    <source>
        <dbReference type="PROSITE" id="PS50943"/>
    </source>
</evidence>
<dbReference type="InterPro" id="IPR011990">
    <property type="entry name" value="TPR-like_helical_dom_sf"/>
</dbReference>
<dbReference type="InterPro" id="IPR010982">
    <property type="entry name" value="Lambda_DNA-bd_dom_sf"/>
</dbReference>
<dbReference type="Gene3D" id="1.10.260.40">
    <property type="entry name" value="lambda repressor-like DNA-binding domains"/>
    <property type="match status" value="1"/>
</dbReference>
<dbReference type="Gene3D" id="1.25.40.10">
    <property type="entry name" value="Tetratricopeptide repeat domain"/>
    <property type="match status" value="2"/>
</dbReference>
<dbReference type="InterPro" id="IPR019734">
    <property type="entry name" value="TPR_rpt"/>
</dbReference>
<accession>A0A6I6F3E5</accession>
<dbReference type="CDD" id="cd00093">
    <property type="entry name" value="HTH_XRE"/>
    <property type="match status" value="1"/>
</dbReference>
<sequence>MKTKLQAARVARGWSQAQLMDALEDAAERLGMELPSRTSLKTQVSMFENGRREPGADYQALFSEVYEATRAELGLALETAPSQLDALPRQTSLQIPSPTATPEVLGYLKSVFIQHAQAEPLVGPRFLVPAVQSQVPLIEELCKEASGPLREDVVRVGARYAEFLGWLHQDTGDSELAMLWTNRALDYASELDDPVLSAYVFQRRSNIAAEAGQAGYAIGLANAALKQARKLPNQVQAVALRARANSHALLGQADDCARALDEARAIADKGEGDSDGLAGYCSVAYVEMEAANCAIQLQRPHEAVETLETSLTHWPAEQQRDRGLCLARLATAYAQLEDVEGAYNAASQAVAIAQTTGSARILAELGRLQSHLTPWGKLVEIAELNRLLGSMRGT</sequence>
<dbReference type="InterPro" id="IPR001387">
    <property type="entry name" value="Cro/C1-type_HTH"/>
</dbReference>
<dbReference type="Proteomes" id="UP000422572">
    <property type="component" value="Chromosome"/>
</dbReference>
<evidence type="ECO:0000313" key="2">
    <source>
        <dbReference type="EMBL" id="QGV78533.1"/>
    </source>
</evidence>
<dbReference type="SUPFAM" id="SSF48452">
    <property type="entry name" value="TPR-like"/>
    <property type="match status" value="1"/>
</dbReference>
<proteinExistence type="predicted"/>
<keyword evidence="3" id="KW-1185">Reference proteome</keyword>
<protein>
    <submittedName>
        <fullName evidence="2">XRE family transcriptional regulator</fullName>
    </submittedName>
</protein>
<dbReference type="PROSITE" id="PS50943">
    <property type="entry name" value="HTH_CROC1"/>
    <property type="match status" value="1"/>
</dbReference>
<gene>
    <name evidence="2" type="ORF">EIZ62_09960</name>
</gene>
<evidence type="ECO:0000313" key="3">
    <source>
        <dbReference type="Proteomes" id="UP000422572"/>
    </source>
</evidence>
<reference evidence="2 3" key="1">
    <citation type="submission" date="2018-12" db="EMBL/GenBank/DDBJ databases">
        <title>Complete genome sequence of Streptomyces ficellus NRRL8067, the producer of ficellomycin, feldamycin and nojirimycin.</title>
        <authorList>
            <person name="Zhang H."/>
            <person name="Yue R."/>
            <person name="Liu Y."/>
            <person name="Li M."/>
            <person name="Mu H."/>
            <person name="Zhang J."/>
        </authorList>
    </citation>
    <scope>NUCLEOTIDE SEQUENCE [LARGE SCALE GENOMIC DNA]</scope>
    <source>
        <strain evidence="2 3">NRRL 8067</strain>
    </source>
</reference>
<dbReference type="EMBL" id="CP034279">
    <property type="protein sequence ID" value="QGV78533.1"/>
    <property type="molecule type" value="Genomic_DNA"/>
</dbReference>